<protein>
    <submittedName>
        <fullName evidence="2">Glycoside hydrolase family 19 protein</fullName>
    </submittedName>
</protein>
<dbReference type="SUPFAM" id="SSF53955">
    <property type="entry name" value="Lysozyme-like"/>
    <property type="match status" value="1"/>
</dbReference>
<evidence type="ECO:0000313" key="2">
    <source>
        <dbReference type="EMBL" id="MFD1140972.1"/>
    </source>
</evidence>
<dbReference type="InterPro" id="IPR000726">
    <property type="entry name" value="Glyco_hydro_19_cat"/>
</dbReference>
<accession>A0ABW3Q268</accession>
<dbReference type="InterPro" id="IPR052354">
    <property type="entry name" value="Cell_Wall_Dynamics_Protein"/>
</dbReference>
<dbReference type="PANTHER" id="PTHR34408:SF1">
    <property type="entry name" value="GLYCOSYL HYDROLASE FAMILY 19 DOMAIN-CONTAINING PROTEIN HI_1415"/>
    <property type="match status" value="1"/>
</dbReference>
<dbReference type="Gene3D" id="1.10.530.10">
    <property type="match status" value="1"/>
</dbReference>
<dbReference type="InterPro" id="IPR023346">
    <property type="entry name" value="Lysozyme-like_dom_sf"/>
</dbReference>
<evidence type="ECO:0000259" key="1">
    <source>
        <dbReference type="Pfam" id="PF00182"/>
    </source>
</evidence>
<comment type="caution">
    <text evidence="2">The sequence shown here is derived from an EMBL/GenBank/DDBJ whole genome shotgun (WGS) entry which is preliminary data.</text>
</comment>
<sequence length="204" mass="22113">MTLLQIKAATGSTTENAQTFLPYLGETFQHFQISTPAQQLCFLAQVGHESGGLFYTEELASGSAYEGRTALGNTHPGDGVKFKGRGLIQITGRANYQALSTALQEDFVTNPTLLGGKNIKLCTPAQLRNAALSAGWFWARANLNSLADKMLLQHPIDEGSNLEFYKKITRIINGGYNGLEDRLHRLMQGVTALTTNPTLNAVAP</sequence>
<gene>
    <name evidence="2" type="ORF">ACFQ4C_07625</name>
</gene>
<dbReference type="GO" id="GO:0016787">
    <property type="term" value="F:hydrolase activity"/>
    <property type="evidence" value="ECO:0007669"/>
    <property type="project" value="UniProtKB-KW"/>
</dbReference>
<dbReference type="Proteomes" id="UP001597116">
    <property type="component" value="Unassembled WGS sequence"/>
</dbReference>
<name>A0ABW3Q268_9BACT</name>
<keyword evidence="3" id="KW-1185">Reference proteome</keyword>
<reference evidence="3" key="1">
    <citation type="journal article" date="2019" name="Int. J. Syst. Evol. Microbiol.">
        <title>The Global Catalogue of Microorganisms (GCM) 10K type strain sequencing project: providing services to taxonomists for standard genome sequencing and annotation.</title>
        <authorList>
            <consortium name="The Broad Institute Genomics Platform"/>
            <consortium name="The Broad Institute Genome Sequencing Center for Infectious Disease"/>
            <person name="Wu L."/>
            <person name="Ma J."/>
        </authorList>
    </citation>
    <scope>NUCLEOTIDE SEQUENCE [LARGE SCALE GENOMIC DNA]</scope>
    <source>
        <strain evidence="3">CCUG 55608</strain>
    </source>
</reference>
<dbReference type="EMBL" id="JBHTLP010000004">
    <property type="protein sequence ID" value="MFD1140972.1"/>
    <property type="molecule type" value="Genomic_DNA"/>
</dbReference>
<dbReference type="PANTHER" id="PTHR34408">
    <property type="entry name" value="FAMILY PROTEIN, PUTATIVE-RELATED"/>
    <property type="match status" value="1"/>
</dbReference>
<feature type="domain" description="Glycoside hydrolase family 19 catalytic" evidence="1">
    <location>
        <begin position="43"/>
        <end position="176"/>
    </location>
</feature>
<dbReference type="RefSeq" id="WP_379884087.1">
    <property type="nucleotide sequence ID" value="NZ_JBHTLP010000004.1"/>
</dbReference>
<evidence type="ECO:0000313" key="3">
    <source>
        <dbReference type="Proteomes" id="UP001597116"/>
    </source>
</evidence>
<keyword evidence="2" id="KW-0378">Hydrolase</keyword>
<proteinExistence type="predicted"/>
<dbReference type="Pfam" id="PF00182">
    <property type="entry name" value="Glyco_hydro_19"/>
    <property type="match status" value="1"/>
</dbReference>
<organism evidence="2 3">
    <name type="scientific">Larkinella insperata</name>
    <dbReference type="NCBI Taxonomy" id="332158"/>
    <lineage>
        <taxon>Bacteria</taxon>
        <taxon>Pseudomonadati</taxon>
        <taxon>Bacteroidota</taxon>
        <taxon>Cytophagia</taxon>
        <taxon>Cytophagales</taxon>
        <taxon>Spirosomataceae</taxon>
        <taxon>Larkinella</taxon>
    </lineage>
</organism>